<sequence>MYLQVLIKENTCWSWESHDRTESFLFLP</sequence>
<dbReference type="EMBL" id="GBRH01237595">
    <property type="protein sequence ID" value="JAD60300.1"/>
    <property type="molecule type" value="Transcribed_RNA"/>
</dbReference>
<evidence type="ECO:0000313" key="1">
    <source>
        <dbReference type="EMBL" id="JAD60300.1"/>
    </source>
</evidence>
<accession>A0A0A9BGE2</accession>
<protein>
    <submittedName>
        <fullName evidence="1">Uncharacterized protein</fullName>
    </submittedName>
</protein>
<proteinExistence type="predicted"/>
<reference evidence="1" key="2">
    <citation type="journal article" date="2015" name="Data Brief">
        <title>Shoot transcriptome of the giant reed, Arundo donax.</title>
        <authorList>
            <person name="Barrero R.A."/>
            <person name="Guerrero F.D."/>
            <person name="Moolhuijzen P."/>
            <person name="Goolsby J.A."/>
            <person name="Tidwell J."/>
            <person name="Bellgard S.E."/>
            <person name="Bellgard M.I."/>
        </authorList>
    </citation>
    <scope>NUCLEOTIDE SEQUENCE</scope>
    <source>
        <tissue evidence="1">Shoot tissue taken approximately 20 cm above the soil surface</tissue>
    </source>
</reference>
<reference evidence="1" key="1">
    <citation type="submission" date="2014-09" db="EMBL/GenBank/DDBJ databases">
        <authorList>
            <person name="Magalhaes I.L.F."/>
            <person name="Oliveira U."/>
            <person name="Santos F.R."/>
            <person name="Vidigal T.H.D.A."/>
            <person name="Brescovit A.D."/>
            <person name="Santos A.J."/>
        </authorList>
    </citation>
    <scope>NUCLEOTIDE SEQUENCE</scope>
    <source>
        <tissue evidence="1">Shoot tissue taken approximately 20 cm above the soil surface</tissue>
    </source>
</reference>
<name>A0A0A9BGE2_ARUDO</name>
<organism evidence="1">
    <name type="scientific">Arundo donax</name>
    <name type="common">Giant reed</name>
    <name type="synonym">Donax arundinaceus</name>
    <dbReference type="NCBI Taxonomy" id="35708"/>
    <lineage>
        <taxon>Eukaryota</taxon>
        <taxon>Viridiplantae</taxon>
        <taxon>Streptophyta</taxon>
        <taxon>Embryophyta</taxon>
        <taxon>Tracheophyta</taxon>
        <taxon>Spermatophyta</taxon>
        <taxon>Magnoliopsida</taxon>
        <taxon>Liliopsida</taxon>
        <taxon>Poales</taxon>
        <taxon>Poaceae</taxon>
        <taxon>PACMAD clade</taxon>
        <taxon>Arundinoideae</taxon>
        <taxon>Arundineae</taxon>
        <taxon>Arundo</taxon>
    </lineage>
</organism>
<dbReference type="AlphaFoldDB" id="A0A0A9BGE2"/>